<feature type="compositionally biased region" description="Acidic residues" evidence="1">
    <location>
        <begin position="947"/>
        <end position="956"/>
    </location>
</feature>
<dbReference type="CDD" id="cd04497">
    <property type="entry name" value="hPOT1_OB1_like"/>
    <property type="match status" value="1"/>
</dbReference>
<dbReference type="InParanoid" id="K1W868"/>
<dbReference type="EMBL" id="JH921450">
    <property type="protein sequence ID" value="EKD13365.1"/>
    <property type="molecule type" value="Genomic_DNA"/>
</dbReference>
<dbReference type="SUPFAM" id="SSF50249">
    <property type="entry name" value="Nucleic acid-binding proteins"/>
    <property type="match status" value="1"/>
</dbReference>
<dbReference type="OMA" id="VWPYSSS"/>
<organism evidence="3 4">
    <name type="scientific">Marssonina brunnea f. sp. multigermtubi (strain MB_m1)</name>
    <name type="common">Marssonina leaf spot fungus</name>
    <dbReference type="NCBI Taxonomy" id="1072389"/>
    <lineage>
        <taxon>Eukaryota</taxon>
        <taxon>Fungi</taxon>
        <taxon>Dikarya</taxon>
        <taxon>Ascomycota</taxon>
        <taxon>Pezizomycotina</taxon>
        <taxon>Leotiomycetes</taxon>
        <taxon>Helotiales</taxon>
        <taxon>Drepanopezizaceae</taxon>
        <taxon>Drepanopeziza</taxon>
    </lineage>
</organism>
<dbReference type="Pfam" id="PF02765">
    <property type="entry name" value="POT1"/>
    <property type="match status" value="1"/>
</dbReference>
<dbReference type="SMART" id="SM00976">
    <property type="entry name" value="Telo_bind"/>
    <property type="match status" value="1"/>
</dbReference>
<dbReference type="Gene3D" id="2.40.50.140">
    <property type="entry name" value="Nucleic acid-binding proteins"/>
    <property type="match status" value="1"/>
</dbReference>
<dbReference type="Proteomes" id="UP000006753">
    <property type="component" value="Unassembled WGS sequence"/>
</dbReference>
<dbReference type="eggNOG" id="ENOG502SAAT">
    <property type="taxonomic scope" value="Eukaryota"/>
</dbReference>
<evidence type="ECO:0000313" key="4">
    <source>
        <dbReference type="Proteomes" id="UP000006753"/>
    </source>
</evidence>
<feature type="compositionally biased region" description="Polar residues" evidence="1">
    <location>
        <begin position="450"/>
        <end position="469"/>
    </location>
</feature>
<dbReference type="KEGG" id="mbe:MBM_08448"/>
<feature type="compositionally biased region" description="Polar residues" evidence="1">
    <location>
        <begin position="229"/>
        <end position="241"/>
    </location>
</feature>
<feature type="compositionally biased region" description="Basic and acidic residues" evidence="1">
    <location>
        <begin position="897"/>
        <end position="907"/>
    </location>
</feature>
<evidence type="ECO:0000313" key="3">
    <source>
        <dbReference type="EMBL" id="EKD13365.1"/>
    </source>
</evidence>
<feature type="region of interest" description="Disordered" evidence="1">
    <location>
        <begin position="207"/>
        <end position="263"/>
    </location>
</feature>
<feature type="compositionally biased region" description="Acidic residues" evidence="1">
    <location>
        <begin position="207"/>
        <end position="216"/>
    </location>
</feature>
<feature type="domain" description="Telomeric single stranded DNA binding POT1/Cdc13" evidence="2">
    <location>
        <begin position="1340"/>
        <end position="1475"/>
    </location>
</feature>
<feature type="region of interest" description="Disordered" evidence="1">
    <location>
        <begin position="851"/>
        <end position="956"/>
    </location>
</feature>
<feature type="region of interest" description="Disordered" evidence="1">
    <location>
        <begin position="1088"/>
        <end position="1188"/>
    </location>
</feature>
<dbReference type="GO" id="GO:0000781">
    <property type="term" value="C:chromosome, telomeric region"/>
    <property type="evidence" value="ECO:0007669"/>
    <property type="project" value="InterPro"/>
</dbReference>
<dbReference type="GeneID" id="18764383"/>
<feature type="compositionally biased region" description="Acidic residues" evidence="1">
    <location>
        <begin position="764"/>
        <end position="773"/>
    </location>
</feature>
<evidence type="ECO:0000259" key="2">
    <source>
        <dbReference type="SMART" id="SM00976"/>
    </source>
</evidence>
<feature type="region of interest" description="Disordered" evidence="1">
    <location>
        <begin position="345"/>
        <end position="365"/>
    </location>
</feature>
<dbReference type="GO" id="GO:0003677">
    <property type="term" value="F:DNA binding"/>
    <property type="evidence" value="ECO:0007669"/>
    <property type="project" value="InterPro"/>
</dbReference>
<feature type="compositionally biased region" description="Acidic residues" evidence="1">
    <location>
        <begin position="799"/>
        <end position="811"/>
    </location>
</feature>
<dbReference type="SMR" id="K1W868"/>
<feature type="compositionally biased region" description="Polar residues" evidence="1">
    <location>
        <begin position="1151"/>
        <end position="1168"/>
    </location>
</feature>
<feature type="compositionally biased region" description="Polar residues" evidence="1">
    <location>
        <begin position="479"/>
        <end position="488"/>
    </location>
</feature>
<feature type="region of interest" description="Disordered" evidence="1">
    <location>
        <begin position="598"/>
        <end position="837"/>
    </location>
</feature>
<feature type="compositionally biased region" description="Polar residues" evidence="1">
    <location>
        <begin position="353"/>
        <end position="365"/>
    </location>
</feature>
<feature type="compositionally biased region" description="Acidic residues" evidence="1">
    <location>
        <begin position="694"/>
        <end position="709"/>
    </location>
</feature>
<dbReference type="RefSeq" id="XP_007296337.1">
    <property type="nucleotide sequence ID" value="XM_007296275.1"/>
</dbReference>
<proteinExistence type="predicted"/>
<dbReference type="HOGENOM" id="CLU_002756_1_0_1"/>
<feature type="compositionally biased region" description="Polar residues" evidence="1">
    <location>
        <begin position="917"/>
        <end position="935"/>
    </location>
</feature>
<feature type="region of interest" description="Disordered" evidence="1">
    <location>
        <begin position="1214"/>
        <end position="1265"/>
    </location>
</feature>
<feature type="compositionally biased region" description="Low complexity" evidence="1">
    <location>
        <begin position="1140"/>
        <end position="1150"/>
    </location>
</feature>
<feature type="compositionally biased region" description="Polar residues" evidence="1">
    <location>
        <begin position="1236"/>
        <end position="1255"/>
    </location>
</feature>
<dbReference type="InterPro" id="IPR011564">
    <property type="entry name" value="Telomer_end-bd_POT1/Cdc13"/>
</dbReference>
<gene>
    <name evidence="3" type="ORF">MBM_08448</name>
</gene>
<reference evidence="3 4" key="1">
    <citation type="journal article" date="2012" name="BMC Genomics">
        <title>Sequencing the genome of Marssonina brunnea reveals fungus-poplar co-evolution.</title>
        <authorList>
            <person name="Zhu S."/>
            <person name="Cao Y.-Z."/>
            <person name="Jiang C."/>
            <person name="Tan B.-Y."/>
            <person name="Wang Z."/>
            <person name="Feng S."/>
            <person name="Zhang L."/>
            <person name="Su X.-H."/>
            <person name="Brejova B."/>
            <person name="Vinar T."/>
            <person name="Xu M."/>
            <person name="Wang M.-X."/>
            <person name="Zhang S.-G."/>
            <person name="Huang M.-R."/>
            <person name="Wu R."/>
            <person name="Zhou Y."/>
        </authorList>
    </citation>
    <scope>NUCLEOTIDE SEQUENCE [LARGE SCALE GENOMIC DNA]</scope>
    <source>
        <strain evidence="3 4">MB_m1</strain>
    </source>
</reference>
<dbReference type="STRING" id="1072389.K1W868"/>
<dbReference type="InterPro" id="IPR012340">
    <property type="entry name" value="NA-bd_OB-fold"/>
</dbReference>
<evidence type="ECO:0000256" key="1">
    <source>
        <dbReference type="SAM" id="MobiDB-lite"/>
    </source>
</evidence>
<dbReference type="OrthoDB" id="5363079at2759"/>
<feature type="region of interest" description="Disordered" evidence="1">
    <location>
        <begin position="420"/>
        <end position="488"/>
    </location>
</feature>
<accession>K1W868</accession>
<protein>
    <submittedName>
        <fullName evidence="3">3-dehydroshikimate dehydratase</fullName>
    </submittedName>
</protein>
<sequence>MAEEMSGALALESTEHIPIAQLSPELSTPSTRSIKAVVTLTWPYSSAASSVAFLLAEPDFRLRCARGQVRVRFSGSSAKAVAKCGIQSGDEVTVCLDGAEWLPDNETVAAPGRGIEWELKFTERLLLQFKQDGVDEIKRIDIDHPALVEEVAIPARIPITEPAEPVSPTDNGIAANNSLMGIMGGDLWSSPAFLKRARTSYGSMFESDFDPFGEEDGTVRGKGRKKTRLSTTSWKYTSRSPSPEADEPQVEDINTAPGSAPKLPPMMADEGCQTVNLDGNDATEGMAQTMADLSPQATSVGGATHAVPPSPAFLNQAQMQVDTPFLASPNDLPQLNVIRTQYPNQEAEEPSFETPSSPRLQPVHSDSLQLVSPLVSSKYGQLQHNEQLEAEGEQRPPIIEPETSVMNSALSADVEPVEEDIYGASPAGRRDQDQGPEFPSFRNAVDDQSGVGNASVDGQQYASENQYGQWKSGGVLSSHPGSRPSNELFTEEGRFCENIEGYSTLDEGLLEASTEMPLSEYPPLGEGLSGQVTSGWGASSVAYPDLPESSAYPLPPPFPSAILRPQNGPVAPAIDFTERNDEVATAIPLEILEDEMAASAAEEEIGAEGREETVNIQQHGRVGNQHDSPKEDYSPESFEGSQLSAHDEGGGYGGDTEMEELHEEVYHESENWFSPSPDPQSDLGDQDCQGSYSEESEEGSYGDESEEEELQRPPPARPQKLPEVIDLLSSDDDEETPKSPAMSTRRHSPTSLPQTSADYPLVDAESDEEDDERGEARESEEYDSLPYAKRSINGASGENEIDDDGSEDSESDLQPYADEQDSNLDAAEVRTPEAVEEMNVVEVQIPVKSVANETPMPTKVARGGSDGVNNEPRFEASYNSLSVAQPPPQPSIFLRRLSQDQDHKTSSVDHGQLPTPEDTQISNSMNSTEVSFSSASEHRHKSREVLQDDEIDMDQTDEVTNKVEATKLKSIFVEQTQNVLGPGVSQEESIEIEEVVTSTIRFEEQDQLEEDPEGEVANDDVQLVPTEWDESAKIVEASHTIEMQESREVTEDEITETVVITETRSVFIEEPEASATLGGGLVLYDGAADSSSEEARDDGSDAAEEQETANDSSRRSTRSADPPIQVVANTEENIRPATPIETTNTTENINSVSPRKSTTKSPASTNENICPVTPARSSGAPPAISDTDGLSPMVVIDAHAAPKGHDASIEIALEAADSPSSPRHNVRKPRAAASEASDSSLPKHNLRNRQNTTSEAAEISPLNKHNLRTSHVASSPLQHNLRNHTVAAESPPAPQHNLRNAHIDTSEVASSSPPQHNPRKTGAELKLRLTRALRTELSEFTPLKVLRYHLNKKLDVLAVATTTPPEPQRAKGGPRHYQVTFNVTDPSTAPSGVTEIQVFRPYKDALPIIKAGDGILLRNFQVIALSSRGFALRSHEEASSWAVFKGDDEVEVRGPPVEYGDGEKRHFEQLKTWYESLDETGMAKISRANGDKAAGSAAGKH</sequence>
<dbReference type="GO" id="GO:0000723">
    <property type="term" value="P:telomere maintenance"/>
    <property type="evidence" value="ECO:0007669"/>
    <property type="project" value="InterPro"/>
</dbReference>
<name>K1W868_MARBU</name>
<keyword evidence="4" id="KW-1185">Reference proteome</keyword>